<dbReference type="InterPro" id="IPR043128">
    <property type="entry name" value="Rev_trsase/Diguanyl_cyclase"/>
</dbReference>
<comment type="caution">
    <text evidence="6">The sequence shown here is derived from an EMBL/GenBank/DDBJ whole genome shotgun (WGS) entry which is preliminary data.</text>
</comment>
<dbReference type="InterPro" id="IPR051320">
    <property type="entry name" value="Viral_Replic_Matur_Polypro"/>
</dbReference>
<reference evidence="6 7" key="1">
    <citation type="submission" date="2023-09" db="EMBL/GenBank/DDBJ databases">
        <authorList>
            <person name="Wang M."/>
        </authorList>
    </citation>
    <scope>NUCLEOTIDE SEQUENCE [LARGE SCALE GENOMIC DNA]</scope>
    <source>
        <strain evidence="6">GT-2023</strain>
        <tissue evidence="6">Liver</tissue>
    </source>
</reference>
<dbReference type="PANTHER" id="PTHR33064">
    <property type="entry name" value="POL PROTEIN"/>
    <property type="match status" value="1"/>
</dbReference>
<dbReference type="EC" id="3.1.26.4" evidence="2"/>
<dbReference type="SUPFAM" id="SSF50630">
    <property type="entry name" value="Acid proteases"/>
    <property type="match status" value="1"/>
</dbReference>
<keyword evidence="7" id="KW-1185">Reference proteome</keyword>
<name>A0ABR3L3B6_9TELE</name>
<proteinExistence type="inferred from homology"/>
<dbReference type="Pfam" id="PF00078">
    <property type="entry name" value="RVT_1"/>
    <property type="match status" value="1"/>
</dbReference>
<evidence type="ECO:0000256" key="3">
    <source>
        <dbReference type="SAM" id="MobiDB-lite"/>
    </source>
</evidence>
<evidence type="ECO:0000259" key="4">
    <source>
        <dbReference type="Pfam" id="PF00078"/>
    </source>
</evidence>
<dbReference type="Gene3D" id="3.30.70.270">
    <property type="match status" value="2"/>
</dbReference>
<dbReference type="InterPro" id="IPR041577">
    <property type="entry name" value="RT_RNaseH_2"/>
</dbReference>
<accession>A0ABR3L3B6</accession>
<dbReference type="Proteomes" id="UP001558613">
    <property type="component" value="Unassembled WGS sequence"/>
</dbReference>
<dbReference type="InterPro" id="IPR000477">
    <property type="entry name" value="RT_dom"/>
</dbReference>
<evidence type="ECO:0000256" key="2">
    <source>
        <dbReference type="ARBA" id="ARBA00012180"/>
    </source>
</evidence>
<evidence type="ECO:0000259" key="5">
    <source>
        <dbReference type="Pfam" id="PF17919"/>
    </source>
</evidence>
<dbReference type="Pfam" id="PF13650">
    <property type="entry name" value="Asp_protease_2"/>
    <property type="match status" value="1"/>
</dbReference>
<evidence type="ECO:0000313" key="7">
    <source>
        <dbReference type="Proteomes" id="UP001558613"/>
    </source>
</evidence>
<organism evidence="6 7">
    <name type="scientific">Cirrhinus molitorella</name>
    <name type="common">mud carp</name>
    <dbReference type="NCBI Taxonomy" id="172907"/>
    <lineage>
        <taxon>Eukaryota</taxon>
        <taxon>Metazoa</taxon>
        <taxon>Chordata</taxon>
        <taxon>Craniata</taxon>
        <taxon>Vertebrata</taxon>
        <taxon>Euteleostomi</taxon>
        <taxon>Actinopterygii</taxon>
        <taxon>Neopterygii</taxon>
        <taxon>Teleostei</taxon>
        <taxon>Ostariophysi</taxon>
        <taxon>Cypriniformes</taxon>
        <taxon>Cyprinidae</taxon>
        <taxon>Labeoninae</taxon>
        <taxon>Labeonini</taxon>
        <taxon>Cirrhinus</taxon>
    </lineage>
</organism>
<comment type="similarity">
    <text evidence="1">Belongs to the beta type-B retroviral polymerase family. HERV class-II K(HML-2) pol subfamily.</text>
</comment>
<dbReference type="SUPFAM" id="SSF56672">
    <property type="entry name" value="DNA/RNA polymerases"/>
    <property type="match status" value="1"/>
</dbReference>
<feature type="region of interest" description="Disordered" evidence="3">
    <location>
        <begin position="1508"/>
        <end position="1599"/>
    </location>
</feature>
<evidence type="ECO:0000313" key="6">
    <source>
        <dbReference type="EMBL" id="KAL1246825.1"/>
    </source>
</evidence>
<evidence type="ECO:0000256" key="1">
    <source>
        <dbReference type="ARBA" id="ARBA00010879"/>
    </source>
</evidence>
<feature type="compositionally biased region" description="Basic residues" evidence="3">
    <location>
        <begin position="1582"/>
        <end position="1591"/>
    </location>
</feature>
<sequence>MANTHRAPKQWCLTKVETVNSFENWRQNLVYTLSLDNEFAPFLIDGARWEKKTRASPFRGFTDDDEDIPAAQRRTRQQKVSMLELMLGQIANYCPVISRNTIVKSSTCIDHIWQTIRLHYGFQSTGAHFIDFAAIKFESNEGPEDLYQRLVAFVEDNLLRRDSGITHGGESILEDEELSPTIENFIVLTWLRLIHSDLPKLVKQRYGTELRSRTLASIKPEISQALCSLLDELQSSEDARAMRSAVSNPPRQKLASAGRSWKSCPLCKEARRPDNHFLSKCPFLPPPDKAFFARARQVAGSPCLSDNESEDDNVDTSYNPKSIQRVHIMQSPCLEAFHGHIPVRLTIDSGATGNMIRAACATKLGLKVSSSTQSARQADGSSPLKVVGETRTHFQRDGHMFFFDGLVVENLDSDILAGIPFMECNDISIRPAKHQVCVGSDTYEYGAARTYGDRHAIRRAHVLRATSSHTVWPGDFVELELPAELAKVDEELAVEPHEDGEHWFAPSLFVGISGKIRIPNLTDAPQGIRKHDHVCRVRITYIPESLTEKAQLEAPQAVAQKPCMPDATLFSDLISLDPNSIMTADIREKFREIHREFDEVFSPQFRGYNGAVGPFQARVNMGPVQPPQRKGRVPQYSRGQLQELQAQFDMLESLGVFRKPEDIDVDVEYVNPSFLVKKSNGGFRLVTAFADVGRYSKPQPSLMPNVDATLRLIAQWKYIIATDLTKAFYQIPLSKSSMKYCGVVTPFKGVRVYARCAMGMPGSETALEELTCRVLGDLLQQGQVAKVADDLYCGADTLEDLLAVWTKILVALHSCNLCLSPSKTVIAPVQTNILGWVWSQGTIRASSHRIATLASCTPPATVSGLRSFIGAYKVLARVLKGCASILAPFDNMVSGGESTSAIVWSDELLQCFRRAQQVLSTNCAVTIPRPDDLLWIVTDGALRDPGLGATMYVTRGDKLLVAGHFSAKLRKNQINWLPCEIEALAIAAALKHFGPYIIQSSQKACVLTDSKPCVQAFEKLCRGEFSASPRVTTFLSTASRFQVSVRHVAGAAILPSDYASRHAAQCDSLACQVCSFVRESMVSVVCRTDVADILRGAQKLPFANRATWLSIQAECPDLRRVRAHLRQGTRPSRRVTNVKDVKRYLNAATLASDGLLVVRRDTPLSNTAECIVVPRSVLHGLLMSLHIRLDHPSAHQLRLVVGRYFYALDLDLAIQLTSKGCHQCAALAKSPVLAVEQSSCDPPETVGSTFAADVLKRERQLILVVRECVTSFTAALLITDERKETLREGIVRLCIGLCPLDGPFAVVRTDPAPGFSALAKDTALTQYRLAIEVGDAKNINKNPVAEKAIQELQGEILRLEPHCGVVTPLLLSVAVARLNSRIRSRGMSAREMLLQRDQFSLEQLPVHDRELIALQHAQRVVNHPHSVKAKAPLSRGGPSIDISPGDLVYLFSDRNKSRARSRYLVLSSDGMWCNVRKFTGSQLRRTSYRVRLTDCYKVDSFPNVTGHCDGGTASESEEESAASTVPPSDPDIPMAIATPASPPGADDSGSSEGRTVPLSGSVEVPCHELTSPSDVPVQAPRRSSRLRRLPGKLKDYELH</sequence>
<dbReference type="Gene3D" id="3.10.10.10">
    <property type="entry name" value="HIV Type 1 Reverse Transcriptase, subunit A, domain 1"/>
    <property type="match status" value="1"/>
</dbReference>
<dbReference type="Gene3D" id="2.40.70.10">
    <property type="entry name" value="Acid Proteases"/>
    <property type="match status" value="1"/>
</dbReference>
<dbReference type="CDD" id="cd00303">
    <property type="entry name" value="retropepsin_like"/>
    <property type="match status" value="1"/>
</dbReference>
<feature type="domain" description="Reverse transcriptase" evidence="4">
    <location>
        <begin position="694"/>
        <end position="836"/>
    </location>
</feature>
<dbReference type="InterPro" id="IPR043502">
    <property type="entry name" value="DNA/RNA_pol_sf"/>
</dbReference>
<protein>
    <recommendedName>
        <fullName evidence="2">ribonuclease H</fullName>
        <ecNumber evidence="2">3.1.26.4</ecNumber>
    </recommendedName>
</protein>
<dbReference type="EMBL" id="JAYMGO010000088">
    <property type="protein sequence ID" value="KAL1246825.1"/>
    <property type="molecule type" value="Genomic_DNA"/>
</dbReference>
<gene>
    <name evidence="6" type="ORF">QQF64_034801</name>
</gene>
<dbReference type="InterPro" id="IPR021109">
    <property type="entry name" value="Peptidase_aspartic_dom_sf"/>
</dbReference>
<feature type="domain" description="Reverse transcriptase/retrotransposon-derived protein RNase H-like" evidence="5">
    <location>
        <begin position="904"/>
        <end position="1000"/>
    </location>
</feature>
<dbReference type="Pfam" id="PF17919">
    <property type="entry name" value="RT_RNaseH_2"/>
    <property type="match status" value="1"/>
</dbReference>
<dbReference type="PANTHER" id="PTHR33064:SF37">
    <property type="entry name" value="RIBONUCLEASE H"/>
    <property type="match status" value="1"/>
</dbReference>